<keyword evidence="2 5" id="KW-0812">Transmembrane</keyword>
<comment type="subcellular location">
    <subcellularLocation>
        <location evidence="1">Membrane</location>
        <topology evidence="1">Multi-pass membrane protein</topology>
    </subcellularLocation>
</comment>
<feature type="transmembrane region" description="Helical" evidence="5">
    <location>
        <begin position="266"/>
        <end position="285"/>
    </location>
</feature>
<reference evidence="7 8" key="1">
    <citation type="journal article" date="2023" name="Commun. Biol.">
        <title>Genome analysis of Parmales, the sister group of diatoms, reveals the evolutionary specialization of diatoms from phago-mixotrophs to photoautotrophs.</title>
        <authorList>
            <person name="Ban H."/>
            <person name="Sato S."/>
            <person name="Yoshikawa S."/>
            <person name="Yamada K."/>
            <person name="Nakamura Y."/>
            <person name="Ichinomiya M."/>
            <person name="Sato N."/>
            <person name="Blanc-Mathieu R."/>
            <person name="Endo H."/>
            <person name="Kuwata A."/>
            <person name="Ogata H."/>
        </authorList>
    </citation>
    <scope>NUCLEOTIDE SEQUENCE [LARGE SCALE GENOMIC DNA]</scope>
</reference>
<dbReference type="PANTHER" id="PTHR22950:SF652">
    <property type="entry name" value="TRANSMEMBRANE AMINO ACID TRANSPORTER FAMILY PROTEIN"/>
    <property type="match status" value="1"/>
</dbReference>
<keyword evidence="4 5" id="KW-0472">Membrane</keyword>
<sequence length="392" mass="41369">MLPLAFGLSSRPGSTGFAAAAGIVGAAGVLGWYGLHSMARAREVSGVSGSSLREVHAGLGLPFAWVSTLAPLLLTAGCCLFYSAFVGDIYHSLLSPFSLPRPFVLSLFSSLVLLPLCLLPDLSSLFYSSLVGLAGVLYTALFSLARALDGSYNPGGPRFALMEALDRPDLLSAPLPKTPLFRVSGGTLVLVNMACVAFACHYNGVKYYAELKDRTVRKFSFTMSLSFLSVYAVFLSMMFSGASSFGSAAQPLLLNNYHPSLDRGASAARALTGVAILSGYPLMFAGLKEALFDLLGIRDKGWHPKAAASVLSLALITTLACFVTEHDLGPILGVVGAVFGSAVVYVIPAVWNVRCADSMPLFRGEREFNYLLGAAGVALAVMGTWVTLKEAH</sequence>
<evidence type="ECO:0000259" key="6">
    <source>
        <dbReference type="Pfam" id="PF01490"/>
    </source>
</evidence>
<feature type="transmembrane region" description="Helical" evidence="5">
    <location>
        <begin position="56"/>
        <end position="83"/>
    </location>
</feature>
<feature type="transmembrane region" description="Helical" evidence="5">
    <location>
        <begin position="331"/>
        <end position="356"/>
    </location>
</feature>
<dbReference type="Pfam" id="PF01490">
    <property type="entry name" value="Aa_trans"/>
    <property type="match status" value="1"/>
</dbReference>
<organism evidence="7 8">
    <name type="scientific">Tetraparma gracilis</name>
    <dbReference type="NCBI Taxonomy" id="2962635"/>
    <lineage>
        <taxon>Eukaryota</taxon>
        <taxon>Sar</taxon>
        <taxon>Stramenopiles</taxon>
        <taxon>Ochrophyta</taxon>
        <taxon>Bolidophyceae</taxon>
        <taxon>Parmales</taxon>
        <taxon>Triparmaceae</taxon>
        <taxon>Tetraparma</taxon>
    </lineage>
</organism>
<gene>
    <name evidence="7" type="ORF">TeGR_g3742</name>
</gene>
<evidence type="ECO:0000256" key="4">
    <source>
        <dbReference type="ARBA" id="ARBA00023136"/>
    </source>
</evidence>
<accession>A0ABQ6N5M4</accession>
<dbReference type="InterPro" id="IPR013057">
    <property type="entry name" value="AA_transpt_TM"/>
</dbReference>
<keyword evidence="3 5" id="KW-1133">Transmembrane helix</keyword>
<evidence type="ECO:0000256" key="1">
    <source>
        <dbReference type="ARBA" id="ARBA00004141"/>
    </source>
</evidence>
<feature type="transmembrane region" description="Helical" evidence="5">
    <location>
        <begin position="103"/>
        <end position="119"/>
    </location>
</feature>
<feature type="transmembrane region" description="Helical" evidence="5">
    <location>
        <begin position="16"/>
        <end position="35"/>
    </location>
</feature>
<evidence type="ECO:0000256" key="5">
    <source>
        <dbReference type="SAM" id="Phobius"/>
    </source>
</evidence>
<comment type="caution">
    <text evidence="7">The sequence shown here is derived from an EMBL/GenBank/DDBJ whole genome shotgun (WGS) entry which is preliminary data.</text>
</comment>
<dbReference type="EMBL" id="BRYB01002199">
    <property type="protein sequence ID" value="GMI41085.1"/>
    <property type="molecule type" value="Genomic_DNA"/>
</dbReference>
<feature type="transmembrane region" description="Helical" evidence="5">
    <location>
        <begin position="368"/>
        <end position="388"/>
    </location>
</feature>
<protein>
    <recommendedName>
        <fullName evidence="6">Amino acid transporter transmembrane domain-containing protein</fullName>
    </recommendedName>
</protein>
<evidence type="ECO:0000256" key="2">
    <source>
        <dbReference type="ARBA" id="ARBA00022692"/>
    </source>
</evidence>
<evidence type="ECO:0000313" key="7">
    <source>
        <dbReference type="EMBL" id="GMI41085.1"/>
    </source>
</evidence>
<feature type="domain" description="Amino acid transporter transmembrane" evidence="6">
    <location>
        <begin position="23"/>
        <end position="387"/>
    </location>
</feature>
<feature type="transmembrane region" description="Helical" evidence="5">
    <location>
        <begin position="180"/>
        <end position="200"/>
    </location>
</feature>
<evidence type="ECO:0000313" key="8">
    <source>
        <dbReference type="Proteomes" id="UP001165060"/>
    </source>
</evidence>
<feature type="transmembrane region" description="Helical" evidence="5">
    <location>
        <begin position="306"/>
        <end position="325"/>
    </location>
</feature>
<proteinExistence type="predicted"/>
<dbReference type="PANTHER" id="PTHR22950">
    <property type="entry name" value="AMINO ACID TRANSPORTER"/>
    <property type="match status" value="1"/>
</dbReference>
<feature type="transmembrane region" description="Helical" evidence="5">
    <location>
        <begin position="221"/>
        <end position="246"/>
    </location>
</feature>
<evidence type="ECO:0000256" key="3">
    <source>
        <dbReference type="ARBA" id="ARBA00022989"/>
    </source>
</evidence>
<feature type="transmembrane region" description="Helical" evidence="5">
    <location>
        <begin position="126"/>
        <end position="148"/>
    </location>
</feature>
<name>A0ABQ6N5M4_9STRA</name>
<dbReference type="Proteomes" id="UP001165060">
    <property type="component" value="Unassembled WGS sequence"/>
</dbReference>
<keyword evidence="8" id="KW-1185">Reference proteome</keyword>